<comment type="caution">
    <text evidence="1">The sequence shown here is derived from an EMBL/GenBank/DDBJ whole genome shotgun (WGS) entry which is preliminary data.</text>
</comment>
<organism evidence="1">
    <name type="scientific">Serratia marcescens</name>
    <dbReference type="NCBI Taxonomy" id="615"/>
    <lineage>
        <taxon>Bacteria</taxon>
        <taxon>Pseudomonadati</taxon>
        <taxon>Pseudomonadota</taxon>
        <taxon>Gammaproteobacteria</taxon>
        <taxon>Enterobacterales</taxon>
        <taxon>Yersiniaceae</taxon>
        <taxon>Serratia</taxon>
    </lineage>
</organism>
<sequence>MVLKIMGNSVRYRNNRARWTIRDLTFLENNYSSMSVVEIADGLGRTPGAVGLMADKLGCRKKKNAPWSENEMDIIRDHYARGMEARSLTQLLPGRSISAIFSMAETLGVQSGRFWREEELDILKSDYPRMGMSVTARLPGRNAMSVKIMARRLGLKKSRCSEAGFRPWSEEEWSLLEKNMHLSVAEQQVILFPDRTKKAVEKARGRLIKNIRKNKGGA</sequence>
<protein>
    <submittedName>
        <fullName evidence="1">Uncharacterized protein</fullName>
    </submittedName>
</protein>
<proteinExistence type="predicted"/>
<accession>A0A9X8VL50</accession>
<gene>
    <name evidence="1" type="ORF">E0L31_04025</name>
</gene>
<dbReference type="AlphaFoldDB" id="A0A9X8VL50"/>
<name>A0A9X8VL50_SERMA</name>
<evidence type="ECO:0000313" key="1">
    <source>
        <dbReference type="EMBL" id="TFV36614.1"/>
    </source>
</evidence>
<dbReference type="EMBL" id="SPSG01000461">
    <property type="protein sequence ID" value="TFV36614.1"/>
    <property type="molecule type" value="Genomic_DNA"/>
</dbReference>
<reference evidence="1" key="1">
    <citation type="submission" date="2019-03" db="EMBL/GenBank/DDBJ databases">
        <title>Serratia marcescens strain N2 draft genome.</title>
        <authorList>
            <person name="Yassin A."/>
            <person name="El-Kenawy N."/>
            <person name="Youssef N.H."/>
        </authorList>
    </citation>
    <scope>NUCLEOTIDE SEQUENCE [LARGE SCALE GENOMIC DNA]</scope>
    <source>
        <strain evidence="1">N2</strain>
    </source>
</reference>